<evidence type="ECO:0000313" key="3">
    <source>
        <dbReference type="Proteomes" id="UP001470230"/>
    </source>
</evidence>
<keyword evidence="3" id="KW-1185">Reference proteome</keyword>
<proteinExistence type="predicted"/>
<feature type="region of interest" description="Disordered" evidence="1">
    <location>
        <begin position="41"/>
        <end position="63"/>
    </location>
</feature>
<dbReference type="EMBL" id="JAPFFF010000011">
    <property type="protein sequence ID" value="KAK8878678.1"/>
    <property type="molecule type" value="Genomic_DNA"/>
</dbReference>
<dbReference type="Proteomes" id="UP001470230">
    <property type="component" value="Unassembled WGS sequence"/>
</dbReference>
<reference evidence="2 3" key="1">
    <citation type="submission" date="2024-04" db="EMBL/GenBank/DDBJ databases">
        <title>Tritrichomonas musculus Genome.</title>
        <authorList>
            <person name="Alves-Ferreira E."/>
            <person name="Grigg M."/>
            <person name="Lorenzi H."/>
            <person name="Galac M."/>
        </authorList>
    </citation>
    <scope>NUCLEOTIDE SEQUENCE [LARGE SCALE GENOMIC DNA]</scope>
    <source>
        <strain evidence="2 3">EAF2021</strain>
    </source>
</reference>
<organism evidence="2 3">
    <name type="scientific">Tritrichomonas musculus</name>
    <dbReference type="NCBI Taxonomy" id="1915356"/>
    <lineage>
        <taxon>Eukaryota</taxon>
        <taxon>Metamonada</taxon>
        <taxon>Parabasalia</taxon>
        <taxon>Tritrichomonadida</taxon>
        <taxon>Tritrichomonadidae</taxon>
        <taxon>Tritrichomonas</taxon>
    </lineage>
</organism>
<name>A0ABR2JMC9_9EUKA</name>
<evidence type="ECO:0000313" key="2">
    <source>
        <dbReference type="EMBL" id="KAK8878678.1"/>
    </source>
</evidence>
<sequence length="519" mass="59397">MHHISVHIENDTESDDSADEFADYLYEDVGDREVFMQMWRGSSSNEPSSPETDESNPNSSISSISRAYQHAKAAISDITSLHSLIQNINSKNDLGIQKIKNDNQSNMDENQALDLVADKYYQLEKCSQTLLESAASLREEVSSSQSYFRSLAKLSQRFPLKLIKNKQDQTQVSVDLSYPTSTSIVISEGLNGLHWSLSDSSRFSWNSKHFEFSDVPSNYLRCFFELMCHELFERIKNDRIKSAIHYSANKDTRSVYFDIGNRETKPWVFELGPEKENNNNNNNNNSGNENDSDSQDQNNKVPVWIPQLIDLIMDPQAQPATFMRQLLFFKSTLDSITSAFCNRFLNSDFCDVVYRSAMCKAAFQIRSPYLYIPYIAFIDKWRVSMTETPNELRCIPYSTDGRGLAPALEKWCDASFSTLFLSMAERVTRSFGFVFKNKNQYGTATIGTKKIKFTPIPNSNDVDIIIISRSKKETKWKQIPGTDHIVKMCVIIFQDNWPKENSLPKTSHFMKGSNQLTPE</sequence>
<feature type="region of interest" description="Disordered" evidence="1">
    <location>
        <begin position="271"/>
        <end position="297"/>
    </location>
</feature>
<gene>
    <name evidence="2" type="ORF">M9Y10_005458</name>
</gene>
<evidence type="ECO:0000256" key="1">
    <source>
        <dbReference type="SAM" id="MobiDB-lite"/>
    </source>
</evidence>
<comment type="caution">
    <text evidence="2">The sequence shown here is derived from an EMBL/GenBank/DDBJ whole genome shotgun (WGS) entry which is preliminary data.</text>
</comment>
<accession>A0ABR2JMC9</accession>
<feature type="compositionally biased region" description="Polar residues" evidence="1">
    <location>
        <begin position="41"/>
        <end position="50"/>
    </location>
</feature>
<evidence type="ECO:0008006" key="4">
    <source>
        <dbReference type="Google" id="ProtNLM"/>
    </source>
</evidence>
<protein>
    <recommendedName>
        <fullName evidence="4">Mediator complex subunit 17</fullName>
    </recommendedName>
</protein>
<feature type="compositionally biased region" description="Low complexity" evidence="1">
    <location>
        <begin position="278"/>
        <end position="297"/>
    </location>
</feature>